<dbReference type="PIRSF" id="PIRSF000894">
    <property type="entry name" value="Acid_phosphatase"/>
    <property type="match status" value="1"/>
</dbReference>
<dbReference type="PANTHER" id="PTHR20963:SF14">
    <property type="entry name" value="ACID PHOSPHATASE, PUTATIVE-RELATED"/>
    <property type="match status" value="1"/>
</dbReference>
<dbReference type="Proteomes" id="UP000247810">
    <property type="component" value="Unassembled WGS sequence"/>
</dbReference>
<accession>A0A319ECT6</accession>
<feature type="disulfide bond" evidence="3">
    <location>
        <begin position="414"/>
        <end position="422"/>
    </location>
</feature>
<dbReference type="OrthoDB" id="6509975at2759"/>
<dbReference type="Gene3D" id="3.40.50.1240">
    <property type="entry name" value="Phosphoglycerate mutase-like"/>
    <property type="match status" value="1"/>
</dbReference>
<organism evidence="4 5">
    <name type="scientific">Aspergillus ellipticus CBS 707.79</name>
    <dbReference type="NCBI Taxonomy" id="1448320"/>
    <lineage>
        <taxon>Eukaryota</taxon>
        <taxon>Fungi</taxon>
        <taxon>Dikarya</taxon>
        <taxon>Ascomycota</taxon>
        <taxon>Pezizomycotina</taxon>
        <taxon>Eurotiomycetes</taxon>
        <taxon>Eurotiomycetidae</taxon>
        <taxon>Eurotiales</taxon>
        <taxon>Aspergillaceae</taxon>
        <taxon>Aspergillus</taxon>
        <taxon>Aspergillus subgen. Circumdati</taxon>
    </lineage>
</organism>
<dbReference type="InterPro" id="IPR016274">
    <property type="entry name" value="Histidine_acid_Pase_euk"/>
</dbReference>
<dbReference type="InterPro" id="IPR029033">
    <property type="entry name" value="His_PPase_superfam"/>
</dbReference>
<keyword evidence="2" id="KW-0325">Glycoprotein</keyword>
<gene>
    <name evidence="4" type="ORF">BO71DRAFT_390672</name>
</gene>
<evidence type="ECO:0000256" key="2">
    <source>
        <dbReference type="ARBA" id="ARBA00023180"/>
    </source>
</evidence>
<dbReference type="CDD" id="cd07061">
    <property type="entry name" value="HP_HAP_like"/>
    <property type="match status" value="1"/>
</dbReference>
<dbReference type="GO" id="GO:0009277">
    <property type="term" value="C:fungal-type cell wall"/>
    <property type="evidence" value="ECO:0007669"/>
    <property type="project" value="TreeGrafter"/>
</dbReference>
<evidence type="ECO:0000256" key="1">
    <source>
        <dbReference type="ARBA" id="ARBA00022801"/>
    </source>
</evidence>
<reference evidence="4 5" key="1">
    <citation type="submission" date="2018-02" db="EMBL/GenBank/DDBJ databases">
        <title>The genomes of Aspergillus section Nigri reveals drivers in fungal speciation.</title>
        <authorList>
            <consortium name="DOE Joint Genome Institute"/>
            <person name="Vesth T.C."/>
            <person name="Nybo J."/>
            <person name="Theobald S."/>
            <person name="Brandl J."/>
            <person name="Frisvad J.C."/>
            <person name="Nielsen K.F."/>
            <person name="Lyhne E.K."/>
            <person name="Kogle M.E."/>
            <person name="Kuo A."/>
            <person name="Riley R."/>
            <person name="Clum A."/>
            <person name="Nolan M."/>
            <person name="Lipzen A."/>
            <person name="Salamov A."/>
            <person name="Henrissat B."/>
            <person name="Wiebenga A."/>
            <person name="De vries R.P."/>
            <person name="Grigoriev I.V."/>
            <person name="Mortensen U.H."/>
            <person name="Andersen M.R."/>
            <person name="Baker S.E."/>
        </authorList>
    </citation>
    <scope>NUCLEOTIDE SEQUENCE [LARGE SCALE GENOMIC DNA]</scope>
    <source>
        <strain evidence="4 5">CBS 707.79</strain>
    </source>
</reference>
<keyword evidence="5" id="KW-1185">Reference proteome</keyword>
<dbReference type="PANTHER" id="PTHR20963">
    <property type="entry name" value="MULTIPLE INOSITOL POLYPHOSPHATE PHOSPHATASE-RELATED"/>
    <property type="match status" value="1"/>
</dbReference>
<dbReference type="FunFam" id="3.40.50.1240:FF:000065">
    <property type="entry name" value="Similar to histidine acid phosphatase"/>
    <property type="match status" value="1"/>
</dbReference>
<dbReference type="VEuPathDB" id="FungiDB:BO71DRAFT_390672"/>
<dbReference type="SUPFAM" id="SSF53254">
    <property type="entry name" value="Phosphoglycerate mutase-like"/>
    <property type="match status" value="1"/>
</dbReference>
<sequence length="458" mass="50048">MKSSILLLPTAGAYHFNPFQHSAGIAPYFTPNDPPIPPSPPQGCNVTRAAYRVRHAAIYANDFDYETYIEPFIQKLHNTTQNWTDTDALSFLSTWTAPITEDHLEMLTRVGLQEATNLGASFRQRYPSLKTNKVWSSTADRTVKSAQGFISGYTNNETHVDLIEVPESSSVGADSLTPYKSCPAYSSSYGSEFQNDFVQKYTPSIATRLNTLAPTFNFTASDITAMFELCGYETVIRGSSPFCSAALLSPTEWLSFEYANDLMYFHNTGYGRPVNPRIGFPWVRTSYGLLSSPSTSTNTKANTTDTKRTAGESRDLYVSFTHREFPPTVITALGLFNNTAYTSNAFLNASMPRDEVNYYRAWRSSRILPFLGNVGVERLECDVPGYADGGSGSGDEGVYFRVLVNGAVQPVVGCRDGPGASCSAGAFGEWMRGREEVFGDFGGVCGNGSAEGGLGIYG</sequence>
<dbReference type="EMBL" id="KZ826058">
    <property type="protein sequence ID" value="PYH88912.1"/>
    <property type="molecule type" value="Genomic_DNA"/>
</dbReference>
<feature type="disulfide bond" evidence="3">
    <location>
        <begin position="44"/>
        <end position="381"/>
    </location>
</feature>
<evidence type="ECO:0000313" key="4">
    <source>
        <dbReference type="EMBL" id="PYH88912.1"/>
    </source>
</evidence>
<feature type="disulfide bond" evidence="3">
    <location>
        <begin position="230"/>
        <end position="243"/>
    </location>
</feature>
<name>A0A319ECT6_9EURO</name>
<dbReference type="InterPro" id="IPR000560">
    <property type="entry name" value="His_Pase_clade-2"/>
</dbReference>
<keyword evidence="3" id="KW-1015">Disulfide bond</keyword>
<evidence type="ECO:0000256" key="3">
    <source>
        <dbReference type="PIRSR" id="PIRSR000894-2"/>
    </source>
</evidence>
<keyword evidence="1" id="KW-0378">Hydrolase</keyword>
<protein>
    <submittedName>
        <fullName evidence="4">Histidine acid phosphatase</fullName>
    </submittedName>
</protein>
<dbReference type="GO" id="GO:0003993">
    <property type="term" value="F:acid phosphatase activity"/>
    <property type="evidence" value="ECO:0007669"/>
    <property type="project" value="TreeGrafter"/>
</dbReference>
<proteinExistence type="predicted"/>
<dbReference type="STRING" id="1448320.A0A319ECT6"/>
<dbReference type="Pfam" id="PF00328">
    <property type="entry name" value="His_Phos_2"/>
    <property type="match status" value="1"/>
</dbReference>
<evidence type="ECO:0000313" key="5">
    <source>
        <dbReference type="Proteomes" id="UP000247810"/>
    </source>
</evidence>
<dbReference type="AlphaFoldDB" id="A0A319ECT6"/>